<keyword evidence="1" id="KW-0732">Signal</keyword>
<accession>A0A2P5C8G0</accession>
<gene>
    <name evidence="2" type="ORF">PanWU01x14_175390</name>
</gene>
<dbReference type="AlphaFoldDB" id="A0A2P5C8G0"/>
<evidence type="ECO:0000256" key="1">
    <source>
        <dbReference type="SAM" id="SignalP"/>
    </source>
</evidence>
<dbReference type="Proteomes" id="UP000237105">
    <property type="component" value="Unassembled WGS sequence"/>
</dbReference>
<keyword evidence="3" id="KW-1185">Reference proteome</keyword>
<reference evidence="3" key="1">
    <citation type="submission" date="2016-06" db="EMBL/GenBank/DDBJ databases">
        <title>Parallel loss of symbiosis genes in relatives of nitrogen-fixing non-legume Parasponia.</title>
        <authorList>
            <person name="Van Velzen R."/>
            <person name="Holmer R."/>
            <person name="Bu F."/>
            <person name="Rutten L."/>
            <person name="Van Zeijl A."/>
            <person name="Liu W."/>
            <person name="Santuari L."/>
            <person name="Cao Q."/>
            <person name="Sharma T."/>
            <person name="Shen D."/>
            <person name="Roswanjaya Y."/>
            <person name="Wardhani T."/>
            <person name="Kalhor M.S."/>
            <person name="Jansen J."/>
            <person name="Van den Hoogen J."/>
            <person name="Gungor B."/>
            <person name="Hartog M."/>
            <person name="Hontelez J."/>
            <person name="Verver J."/>
            <person name="Yang W.-C."/>
            <person name="Schijlen E."/>
            <person name="Repin R."/>
            <person name="Schilthuizen M."/>
            <person name="Schranz E."/>
            <person name="Heidstra R."/>
            <person name="Miyata K."/>
            <person name="Fedorova E."/>
            <person name="Kohlen W."/>
            <person name="Bisseling T."/>
            <person name="Smit S."/>
            <person name="Geurts R."/>
        </authorList>
    </citation>
    <scope>NUCLEOTIDE SEQUENCE [LARGE SCALE GENOMIC DNA]</scope>
    <source>
        <strain evidence="3">cv. WU1-14</strain>
    </source>
</reference>
<organism evidence="2 3">
    <name type="scientific">Parasponia andersonii</name>
    <name type="common">Sponia andersonii</name>
    <dbReference type="NCBI Taxonomy" id="3476"/>
    <lineage>
        <taxon>Eukaryota</taxon>
        <taxon>Viridiplantae</taxon>
        <taxon>Streptophyta</taxon>
        <taxon>Embryophyta</taxon>
        <taxon>Tracheophyta</taxon>
        <taxon>Spermatophyta</taxon>
        <taxon>Magnoliopsida</taxon>
        <taxon>eudicotyledons</taxon>
        <taxon>Gunneridae</taxon>
        <taxon>Pentapetalae</taxon>
        <taxon>rosids</taxon>
        <taxon>fabids</taxon>
        <taxon>Rosales</taxon>
        <taxon>Cannabaceae</taxon>
        <taxon>Parasponia</taxon>
    </lineage>
</organism>
<feature type="chain" id="PRO_5015162109" evidence="1">
    <location>
        <begin position="28"/>
        <end position="134"/>
    </location>
</feature>
<evidence type="ECO:0000313" key="2">
    <source>
        <dbReference type="EMBL" id="PON57275.1"/>
    </source>
</evidence>
<proteinExistence type="predicted"/>
<comment type="caution">
    <text evidence="2">The sequence shown here is derived from an EMBL/GenBank/DDBJ whole genome shotgun (WGS) entry which is preliminary data.</text>
</comment>
<evidence type="ECO:0000313" key="3">
    <source>
        <dbReference type="Proteomes" id="UP000237105"/>
    </source>
</evidence>
<feature type="signal peptide" evidence="1">
    <location>
        <begin position="1"/>
        <end position="27"/>
    </location>
</feature>
<dbReference type="EMBL" id="JXTB01000161">
    <property type="protein sequence ID" value="PON57275.1"/>
    <property type="molecule type" value="Genomic_DNA"/>
</dbReference>
<protein>
    <submittedName>
        <fullName evidence="2">Uncharacterized protein</fullName>
    </submittedName>
</protein>
<name>A0A2P5C8G0_PARAD</name>
<sequence>MFGSFCALFKFISNLLTHSSLLNSVSASGLFPLDKATVSRVTFMQSEVLFNLSASKLPADIWSSSFGPSSVLVVASTCSSLISGCSNDGSFTDLVSLILLMVNTGAGISFLENIQSHQSEDKIKQLETHVYHNA</sequence>
<dbReference type="OrthoDB" id="10325948at2759"/>